<keyword evidence="3" id="KW-1185">Reference proteome</keyword>
<dbReference type="EMBL" id="CP135996">
    <property type="protein sequence ID" value="WOC31377.1"/>
    <property type="molecule type" value="Genomic_DNA"/>
</dbReference>
<organism evidence="2 3">
    <name type="scientific">Caproicibacterium argilliputei</name>
    <dbReference type="NCBI Taxonomy" id="3030016"/>
    <lineage>
        <taxon>Bacteria</taxon>
        <taxon>Bacillati</taxon>
        <taxon>Bacillota</taxon>
        <taxon>Clostridia</taxon>
        <taxon>Eubacteriales</taxon>
        <taxon>Oscillospiraceae</taxon>
        <taxon>Caproicibacterium</taxon>
    </lineage>
</organism>
<dbReference type="Proteomes" id="UP001300604">
    <property type="component" value="Chromosome"/>
</dbReference>
<feature type="transmembrane region" description="Helical" evidence="1">
    <location>
        <begin position="21"/>
        <end position="39"/>
    </location>
</feature>
<keyword evidence="1" id="KW-0472">Membrane</keyword>
<accession>A0AA97D824</accession>
<reference evidence="2 3" key="1">
    <citation type="submission" date="2024-06" db="EMBL/GenBank/DDBJ databases">
        <title>Caproicibacterium argilliputei sp. nov, a novel caproic acid producing anaerobic bacterium isolated from pit mud.</title>
        <authorList>
            <person name="Xia S."/>
        </authorList>
    </citation>
    <scope>NUCLEOTIDE SEQUENCE [LARGE SCALE GENOMIC DNA]</scope>
    <source>
        <strain evidence="2 3">ZCY20-5</strain>
    </source>
</reference>
<protein>
    <submittedName>
        <fullName evidence="2">Uncharacterized protein</fullName>
    </submittedName>
</protein>
<evidence type="ECO:0000313" key="3">
    <source>
        <dbReference type="Proteomes" id="UP001300604"/>
    </source>
</evidence>
<evidence type="ECO:0000256" key="1">
    <source>
        <dbReference type="SAM" id="Phobius"/>
    </source>
</evidence>
<evidence type="ECO:0000313" key="2">
    <source>
        <dbReference type="EMBL" id="WOC31377.1"/>
    </source>
</evidence>
<name>A0AA97D824_9FIRM</name>
<keyword evidence="1" id="KW-0812">Transmembrane</keyword>
<feature type="transmembrane region" description="Helical" evidence="1">
    <location>
        <begin position="168"/>
        <end position="187"/>
    </location>
</feature>
<dbReference type="KEGG" id="carl:PXC00_09105"/>
<dbReference type="RefSeq" id="WP_275846462.1">
    <property type="nucleotide sequence ID" value="NZ_CP135996.1"/>
</dbReference>
<reference evidence="3" key="3">
    <citation type="submission" date="2024-06" db="EMBL/GenBank/DDBJ databases">
        <authorList>
            <person name="Zeng C."/>
        </authorList>
    </citation>
    <scope>NUCLEOTIDE SEQUENCE [LARGE SCALE GENOMIC DNA]</scope>
    <source>
        <strain evidence="3">ZCY20-5</strain>
    </source>
</reference>
<gene>
    <name evidence="2" type="ORF">PXC00_09105</name>
</gene>
<proteinExistence type="predicted"/>
<dbReference type="AlphaFoldDB" id="A0AA97D824"/>
<reference evidence="3" key="2">
    <citation type="submission" date="2024-06" db="EMBL/GenBank/DDBJ databases">
        <title>Caproicibacterium argilliputei sp. nov, a novel caproic acid producing anaerobic bacterium isolated from pit mud.</title>
        <authorList>
            <person name="Zeng C."/>
        </authorList>
    </citation>
    <scope>NUCLEOTIDE SEQUENCE [LARGE SCALE GENOMIC DNA]</scope>
    <source>
        <strain evidence="3">ZCY20-5</strain>
    </source>
</reference>
<keyword evidence="1" id="KW-1133">Transmembrane helix</keyword>
<sequence length="243" mass="27531">MREARMMERVKKFISHNLLTFVLCGAVLVVFNLFLFFLWGEGIARNDSVQNTPWVLADTTAAALHRNGTRYVISASQETDLHKKHVWAMLIDNHTGSVVWSTALPGEIPRTYSLSDVAEMSRSYLKGYPTFTSPHKDGLVVLGYRKNSYFKLPRNNLNNAFLANLPPFLILIFLCDGFLLFFMYILIKRKFVQAVRPLVRGLNALREKQPVHLQETGPLAHLAAAINQVSDRLVKPDKTDSGE</sequence>